<feature type="compositionally biased region" description="Basic and acidic residues" evidence="1">
    <location>
        <begin position="70"/>
        <end position="82"/>
    </location>
</feature>
<gene>
    <name evidence="2" type="ORF">EOD39_0165</name>
</gene>
<comment type="caution">
    <text evidence="2">The sequence shown here is derived from an EMBL/GenBank/DDBJ whole genome shotgun (WGS) entry which is preliminary data.</text>
</comment>
<dbReference type="EMBL" id="SCEB01214592">
    <property type="protein sequence ID" value="RXM34444.1"/>
    <property type="molecule type" value="Genomic_DNA"/>
</dbReference>
<dbReference type="Proteomes" id="UP000289886">
    <property type="component" value="Unassembled WGS sequence"/>
</dbReference>
<evidence type="ECO:0000256" key="1">
    <source>
        <dbReference type="SAM" id="MobiDB-lite"/>
    </source>
</evidence>
<evidence type="ECO:0000313" key="2">
    <source>
        <dbReference type="EMBL" id="RXM34444.1"/>
    </source>
</evidence>
<proteinExistence type="predicted"/>
<sequence>MRLLPPLQQQPESAVTRELLNGMEPPTPQPRLKRLSHGSSQNEATENDESFVQAEAEAAVMVVAVLGRGEESSAAEGERTAEELAAVDGGADSEDGAEEMEGELSDASLISDIPDSQP</sequence>
<dbReference type="AlphaFoldDB" id="A0A444UH07"/>
<reference evidence="2 3" key="1">
    <citation type="submission" date="2019-01" db="EMBL/GenBank/DDBJ databases">
        <title>Draft Genome and Complete Hox-Cluster Characterization of the Sterlet Sturgeon (Acipenser ruthenus).</title>
        <authorList>
            <person name="Wei Q."/>
        </authorList>
    </citation>
    <scope>NUCLEOTIDE SEQUENCE [LARGE SCALE GENOMIC DNA]</scope>
    <source>
        <strain evidence="2">WHYD16114868_AA</strain>
        <tissue evidence="2">Blood</tissue>
    </source>
</reference>
<feature type="region of interest" description="Disordered" evidence="1">
    <location>
        <begin position="1"/>
        <end position="53"/>
    </location>
</feature>
<protein>
    <submittedName>
        <fullName evidence="2">Uncharacterized protein</fullName>
    </submittedName>
</protein>
<feature type="compositionally biased region" description="Acidic residues" evidence="1">
    <location>
        <begin position="91"/>
        <end position="104"/>
    </location>
</feature>
<feature type="region of interest" description="Disordered" evidence="1">
    <location>
        <begin position="70"/>
        <end position="118"/>
    </location>
</feature>
<name>A0A444UH07_ACIRT</name>
<keyword evidence="3" id="KW-1185">Reference proteome</keyword>
<evidence type="ECO:0000313" key="3">
    <source>
        <dbReference type="Proteomes" id="UP000289886"/>
    </source>
</evidence>
<accession>A0A444UH07</accession>
<organism evidence="2 3">
    <name type="scientific">Acipenser ruthenus</name>
    <name type="common">Sterlet sturgeon</name>
    <dbReference type="NCBI Taxonomy" id="7906"/>
    <lineage>
        <taxon>Eukaryota</taxon>
        <taxon>Metazoa</taxon>
        <taxon>Chordata</taxon>
        <taxon>Craniata</taxon>
        <taxon>Vertebrata</taxon>
        <taxon>Euteleostomi</taxon>
        <taxon>Actinopterygii</taxon>
        <taxon>Chondrostei</taxon>
        <taxon>Acipenseriformes</taxon>
        <taxon>Acipenseridae</taxon>
        <taxon>Acipenser</taxon>
    </lineage>
</organism>